<gene>
    <name evidence="1" type="ORF">PQ465_16825</name>
</gene>
<dbReference type="InterPro" id="IPR036709">
    <property type="entry name" value="Autotransporte_beta_dom_sf"/>
</dbReference>
<reference evidence="1 2" key="1">
    <citation type="submission" date="2023-02" db="EMBL/GenBank/DDBJ databases">
        <title>Genome sequence of Sphingobacterium sp. KACC 22765.</title>
        <authorList>
            <person name="Kim S."/>
            <person name="Heo J."/>
            <person name="Kwon S.-W."/>
        </authorList>
    </citation>
    <scope>NUCLEOTIDE SEQUENCE [LARGE SCALE GENOMIC DNA]</scope>
    <source>
        <strain evidence="1 2">KACC 22765</strain>
    </source>
</reference>
<dbReference type="Proteomes" id="UP001221558">
    <property type="component" value="Chromosome"/>
</dbReference>
<evidence type="ECO:0000313" key="2">
    <source>
        <dbReference type="Proteomes" id="UP001221558"/>
    </source>
</evidence>
<keyword evidence="2" id="KW-1185">Reference proteome</keyword>
<dbReference type="EMBL" id="CP117880">
    <property type="protein sequence ID" value="WDF67953.1"/>
    <property type="molecule type" value="Genomic_DNA"/>
</dbReference>
<protein>
    <recommendedName>
        <fullName evidence="3">Outer membrane protein beta-barrel domain-containing protein</fullName>
    </recommendedName>
</protein>
<dbReference type="SUPFAM" id="SSF103515">
    <property type="entry name" value="Autotransporter"/>
    <property type="match status" value="1"/>
</dbReference>
<organism evidence="1 2">
    <name type="scientific">Sphingobacterium oryzagri</name>
    <dbReference type="NCBI Taxonomy" id="3025669"/>
    <lineage>
        <taxon>Bacteria</taxon>
        <taxon>Pseudomonadati</taxon>
        <taxon>Bacteroidota</taxon>
        <taxon>Sphingobacteriia</taxon>
        <taxon>Sphingobacteriales</taxon>
        <taxon>Sphingobacteriaceae</taxon>
        <taxon>Sphingobacterium</taxon>
    </lineage>
</organism>
<evidence type="ECO:0008006" key="3">
    <source>
        <dbReference type="Google" id="ProtNLM"/>
    </source>
</evidence>
<name>A0ABY7WE82_9SPHI</name>
<proteinExistence type="predicted"/>
<sequence length="187" mass="20800">MKLGKFYFAACMLCAVSAAKGQVSAERSTHNISAGPIAGYNLNNQGFAYGANLLYEYRPFEKIGFISQFSYERTWTDASWMQFGTVGDTPILGDNRFEDVYALSLGLRYYMKNFYAGGTAGLGYDNVKTTIQGRGVSDGGNQFGFYKSLAVGYQIQLKNQDALEFEAGLFGTRQMKLGGTVRYRFQR</sequence>
<dbReference type="RefSeq" id="WP_274266688.1">
    <property type="nucleotide sequence ID" value="NZ_CP117880.1"/>
</dbReference>
<evidence type="ECO:0000313" key="1">
    <source>
        <dbReference type="EMBL" id="WDF67953.1"/>
    </source>
</evidence>
<accession>A0ABY7WE82</accession>